<evidence type="ECO:0000313" key="1">
    <source>
        <dbReference type="EMBL" id="QHT11657.1"/>
    </source>
</evidence>
<organism evidence="1">
    <name type="scientific">viral metagenome</name>
    <dbReference type="NCBI Taxonomy" id="1070528"/>
    <lineage>
        <taxon>unclassified sequences</taxon>
        <taxon>metagenomes</taxon>
        <taxon>organismal metagenomes</taxon>
    </lineage>
</organism>
<name>A0A6C0D557_9ZZZZ</name>
<proteinExistence type="predicted"/>
<dbReference type="EMBL" id="MN739536">
    <property type="protein sequence ID" value="QHT11657.1"/>
    <property type="molecule type" value="Genomic_DNA"/>
</dbReference>
<reference evidence="1" key="1">
    <citation type="journal article" date="2020" name="Nature">
        <title>Giant virus diversity and host interactions through global metagenomics.</title>
        <authorList>
            <person name="Schulz F."/>
            <person name="Roux S."/>
            <person name="Paez-Espino D."/>
            <person name="Jungbluth S."/>
            <person name="Walsh D.A."/>
            <person name="Denef V.J."/>
            <person name="McMahon K.D."/>
            <person name="Konstantinidis K.T."/>
            <person name="Eloe-Fadrosh E.A."/>
            <person name="Kyrpides N.C."/>
            <person name="Woyke T."/>
        </authorList>
    </citation>
    <scope>NUCLEOTIDE SEQUENCE</scope>
    <source>
        <strain evidence="1">GVMAG-M-3300023174-116</strain>
    </source>
</reference>
<dbReference type="AlphaFoldDB" id="A0A6C0D557"/>
<protein>
    <submittedName>
        <fullName evidence="1">Uncharacterized protein</fullName>
    </submittedName>
</protein>
<accession>A0A6C0D557</accession>
<sequence>MERTQFHQVICSIIENHCYDYFEHDMEYIIECMINDPDFELSDEYKVSDDYYNNRNAALKIMIECNETHFDDYTKYLFDGNRYKISLPTNKDELLDLFQFCKDKDCEIFHSIPNNLIKCYGSYVINKFYGNSWIISKLHQFSDDNENYSKNTLIKLFPLYFTKFLQNYNAKKISNIKQVRIDYINYFFSEISKSKLCKPISGIEYIKIIEYLETMKIIKTNNLLINIDNIQSIYLRNIAENLYNREWFLKRIKARALEIILQNPIIQFRYRDRCPCKTICTGIL</sequence>